<keyword evidence="3" id="KW-1185">Reference proteome</keyword>
<gene>
    <name evidence="2" type="ORF">HQ394_09520</name>
</gene>
<dbReference type="KEGG" id="dvn:HQ394_09520"/>
<dbReference type="Proteomes" id="UP000516369">
    <property type="component" value="Chromosome"/>
</dbReference>
<dbReference type="RefSeq" id="WP_190263027.1">
    <property type="nucleotide sequence ID" value="NZ_CP053923.1"/>
</dbReference>
<evidence type="ECO:0000313" key="3">
    <source>
        <dbReference type="Proteomes" id="UP000516369"/>
    </source>
</evidence>
<organism evidence="2 3">
    <name type="scientific">Defluviicoccus vanus</name>
    <dbReference type="NCBI Taxonomy" id="111831"/>
    <lineage>
        <taxon>Bacteria</taxon>
        <taxon>Pseudomonadati</taxon>
        <taxon>Pseudomonadota</taxon>
        <taxon>Alphaproteobacteria</taxon>
        <taxon>Rhodospirillales</taxon>
        <taxon>Rhodospirillaceae</taxon>
        <taxon>Defluviicoccus</taxon>
    </lineage>
</organism>
<feature type="region of interest" description="Disordered" evidence="1">
    <location>
        <begin position="1"/>
        <end position="36"/>
    </location>
</feature>
<evidence type="ECO:0000256" key="1">
    <source>
        <dbReference type="SAM" id="MobiDB-lite"/>
    </source>
</evidence>
<feature type="compositionally biased region" description="Gly residues" evidence="1">
    <location>
        <begin position="19"/>
        <end position="32"/>
    </location>
</feature>
<proteinExistence type="predicted"/>
<dbReference type="AlphaFoldDB" id="A0A7H1N1E2"/>
<accession>A0A7H1N1E2</accession>
<protein>
    <submittedName>
        <fullName evidence="2">Uncharacterized protein</fullName>
    </submittedName>
</protein>
<sequence length="93" mass="9029">MQQVAGLAEAGDQVADQGEAGGNVGQRTGGGEQAHLQIGDPAFQVADGAGPGVASAASARSSSRFVSVSGGAASSSVIVFSRHPCFGIARAES</sequence>
<evidence type="ECO:0000313" key="2">
    <source>
        <dbReference type="EMBL" id="QNT69528.1"/>
    </source>
</evidence>
<reference evidence="2 3" key="1">
    <citation type="submission" date="2020-05" db="EMBL/GenBank/DDBJ databases">
        <title>Complete closed genome sequence of Defluviicoccus vanus.</title>
        <authorList>
            <person name="Bessarab I."/>
            <person name="Arumugam K."/>
            <person name="Maszenan A.M."/>
            <person name="Seviour R.J."/>
            <person name="Williams R.B."/>
        </authorList>
    </citation>
    <scope>NUCLEOTIDE SEQUENCE [LARGE SCALE GENOMIC DNA]</scope>
    <source>
        <strain evidence="2 3">Ben 114</strain>
    </source>
</reference>
<dbReference type="EMBL" id="CP053923">
    <property type="protein sequence ID" value="QNT69528.1"/>
    <property type="molecule type" value="Genomic_DNA"/>
</dbReference>
<name>A0A7H1N1E2_9PROT</name>